<keyword evidence="2" id="KW-1185">Reference proteome</keyword>
<gene>
    <name evidence="1" type="ORF">HanXRQr2_Chr01g0028211</name>
</gene>
<organism evidence="1 2">
    <name type="scientific">Helianthus annuus</name>
    <name type="common">Common sunflower</name>
    <dbReference type="NCBI Taxonomy" id="4232"/>
    <lineage>
        <taxon>Eukaryota</taxon>
        <taxon>Viridiplantae</taxon>
        <taxon>Streptophyta</taxon>
        <taxon>Embryophyta</taxon>
        <taxon>Tracheophyta</taxon>
        <taxon>Spermatophyta</taxon>
        <taxon>Magnoliopsida</taxon>
        <taxon>eudicotyledons</taxon>
        <taxon>Gunneridae</taxon>
        <taxon>Pentapetalae</taxon>
        <taxon>asterids</taxon>
        <taxon>campanulids</taxon>
        <taxon>Asterales</taxon>
        <taxon>Asteraceae</taxon>
        <taxon>Asteroideae</taxon>
        <taxon>Heliantheae alliance</taxon>
        <taxon>Heliantheae</taxon>
        <taxon>Helianthus</taxon>
    </lineage>
</organism>
<dbReference type="Proteomes" id="UP000215914">
    <property type="component" value="Unassembled WGS sequence"/>
</dbReference>
<evidence type="ECO:0000313" key="1">
    <source>
        <dbReference type="EMBL" id="KAF5822577.1"/>
    </source>
</evidence>
<reference evidence="1" key="1">
    <citation type="journal article" date="2017" name="Nature">
        <title>The sunflower genome provides insights into oil metabolism, flowering and Asterid evolution.</title>
        <authorList>
            <person name="Badouin H."/>
            <person name="Gouzy J."/>
            <person name="Grassa C.J."/>
            <person name="Murat F."/>
            <person name="Staton S.E."/>
            <person name="Cottret L."/>
            <person name="Lelandais-Briere C."/>
            <person name="Owens G.L."/>
            <person name="Carrere S."/>
            <person name="Mayjonade B."/>
            <person name="Legrand L."/>
            <person name="Gill N."/>
            <person name="Kane N.C."/>
            <person name="Bowers J.E."/>
            <person name="Hubner S."/>
            <person name="Bellec A."/>
            <person name="Berard A."/>
            <person name="Berges H."/>
            <person name="Blanchet N."/>
            <person name="Boniface M.C."/>
            <person name="Brunel D."/>
            <person name="Catrice O."/>
            <person name="Chaidir N."/>
            <person name="Claudel C."/>
            <person name="Donnadieu C."/>
            <person name="Faraut T."/>
            <person name="Fievet G."/>
            <person name="Helmstetter N."/>
            <person name="King M."/>
            <person name="Knapp S.J."/>
            <person name="Lai Z."/>
            <person name="Le Paslier M.C."/>
            <person name="Lippi Y."/>
            <person name="Lorenzon L."/>
            <person name="Mandel J.R."/>
            <person name="Marage G."/>
            <person name="Marchand G."/>
            <person name="Marquand E."/>
            <person name="Bret-Mestries E."/>
            <person name="Morien E."/>
            <person name="Nambeesan S."/>
            <person name="Nguyen T."/>
            <person name="Pegot-Espagnet P."/>
            <person name="Pouilly N."/>
            <person name="Raftis F."/>
            <person name="Sallet E."/>
            <person name="Schiex T."/>
            <person name="Thomas J."/>
            <person name="Vandecasteele C."/>
            <person name="Vares D."/>
            <person name="Vear F."/>
            <person name="Vautrin S."/>
            <person name="Crespi M."/>
            <person name="Mangin B."/>
            <person name="Burke J.M."/>
            <person name="Salse J."/>
            <person name="Munos S."/>
            <person name="Vincourt P."/>
            <person name="Rieseberg L.H."/>
            <person name="Langlade N.B."/>
        </authorList>
    </citation>
    <scope>NUCLEOTIDE SEQUENCE</scope>
    <source>
        <tissue evidence="1">Leaves</tissue>
    </source>
</reference>
<protein>
    <submittedName>
        <fullName evidence="1">Uncharacterized protein</fullName>
    </submittedName>
</protein>
<comment type="caution">
    <text evidence="1">The sequence shown here is derived from an EMBL/GenBank/DDBJ whole genome shotgun (WGS) entry which is preliminary data.</text>
</comment>
<evidence type="ECO:0000313" key="2">
    <source>
        <dbReference type="Proteomes" id="UP000215914"/>
    </source>
</evidence>
<sequence>MFLTFHVFTFQNNQMVSFRFLSKYDPNKRQPKLFIEPSNISKKHYFSLFKQVLE</sequence>
<dbReference type="EMBL" id="MNCJ02000316">
    <property type="protein sequence ID" value="KAF5822577.1"/>
    <property type="molecule type" value="Genomic_DNA"/>
</dbReference>
<reference evidence="1" key="2">
    <citation type="submission" date="2020-06" db="EMBL/GenBank/DDBJ databases">
        <title>Helianthus annuus Genome sequencing and assembly Release 2.</title>
        <authorList>
            <person name="Gouzy J."/>
            <person name="Langlade N."/>
            <person name="Munos S."/>
        </authorList>
    </citation>
    <scope>NUCLEOTIDE SEQUENCE</scope>
    <source>
        <tissue evidence="1">Leaves</tissue>
    </source>
</reference>
<accession>A0A9K3P2R6</accession>
<dbReference type="AlphaFoldDB" id="A0A9K3P2R6"/>
<name>A0A9K3P2R6_HELAN</name>
<proteinExistence type="predicted"/>
<dbReference type="Gramene" id="mRNA:HanXRQr2_Chr01g0028211">
    <property type="protein sequence ID" value="CDS:HanXRQr2_Chr01g0028211.1"/>
    <property type="gene ID" value="HanXRQr2_Chr01g0028211"/>
</dbReference>